<dbReference type="FunFam" id="3.20.20.100:FF:000004">
    <property type="entry name" value="Oxidoreductase, aldo/keto reductase"/>
    <property type="match status" value="1"/>
</dbReference>
<dbReference type="GO" id="GO:0005829">
    <property type="term" value="C:cytosol"/>
    <property type="evidence" value="ECO:0007669"/>
    <property type="project" value="UniProtKB-ARBA"/>
</dbReference>
<evidence type="ECO:0000256" key="1">
    <source>
        <dbReference type="ARBA" id="ARBA00023002"/>
    </source>
</evidence>
<dbReference type="STRING" id="416450.A0A1V6PCB5"/>
<dbReference type="Proteomes" id="UP000191672">
    <property type="component" value="Unassembled WGS sequence"/>
</dbReference>
<accession>A0A1V6PCB5</accession>
<dbReference type="SUPFAM" id="SSF51430">
    <property type="entry name" value="NAD(P)-linked oxidoreductase"/>
    <property type="match status" value="1"/>
</dbReference>
<evidence type="ECO:0000259" key="3">
    <source>
        <dbReference type="Pfam" id="PF00248"/>
    </source>
</evidence>
<sequence length="320" mass="36015">MSSNGMEYIRLGKSGLKVSKIVLGCMTYGDPNWQPWIMDEATALPLIKHAYDRGINTWDVADTYSNGRSEEILGTALKKFNIPRSKIVIMTKCFHGVDESRGPLDAAGFGINDGTYIDVLQIHRLDRNTDMEEIMRALNDVIETGKVRYIGASSMAAWEFQMLQNIAEKHGWHKFISMQGFYNLLYREEEREMFPYCATTGVGLLPWSPLAAGVLAHAWTDRSDKREQQDVFLRALFRSSEDRSAEEIVHRVSVLAHEKGISMAQVATAWVLSKESTAPILGLDSVDRIDQAVEAIKVKLTAEEVAFLEEPYLPKSAMTF</sequence>
<evidence type="ECO:0000256" key="2">
    <source>
        <dbReference type="ARBA" id="ARBA00038157"/>
    </source>
</evidence>
<protein>
    <recommendedName>
        <fullName evidence="3">NADP-dependent oxidoreductase domain-containing protein</fullName>
    </recommendedName>
</protein>
<keyword evidence="1" id="KW-0560">Oxidoreductase</keyword>
<keyword evidence="5" id="KW-1185">Reference proteome</keyword>
<proteinExistence type="inferred from homology"/>
<evidence type="ECO:0000313" key="5">
    <source>
        <dbReference type="Proteomes" id="UP000191672"/>
    </source>
</evidence>
<dbReference type="InterPro" id="IPR036812">
    <property type="entry name" value="NAD(P)_OxRdtase_dom_sf"/>
</dbReference>
<dbReference type="EMBL" id="MDYN01000173">
    <property type="protein sequence ID" value="OQD74699.1"/>
    <property type="molecule type" value="Genomic_DNA"/>
</dbReference>
<dbReference type="AlphaFoldDB" id="A0A1V6PCB5"/>
<dbReference type="Gene3D" id="3.20.20.100">
    <property type="entry name" value="NADP-dependent oxidoreductase domain"/>
    <property type="match status" value="1"/>
</dbReference>
<dbReference type="PANTHER" id="PTHR43364:SF15">
    <property type="entry name" value="ARYL-ALCOHOL DEHYDROGENASE AAD16-RELATED"/>
    <property type="match status" value="1"/>
</dbReference>
<dbReference type="InterPro" id="IPR050523">
    <property type="entry name" value="AKR_Detox_Biosynth"/>
</dbReference>
<name>A0A1V6PCB5_9EURO</name>
<reference evidence="5" key="1">
    <citation type="journal article" date="2017" name="Nat. Microbiol.">
        <title>Global analysis of biosynthetic gene clusters reveals vast potential of secondary metabolite production in Penicillium species.</title>
        <authorList>
            <person name="Nielsen J.C."/>
            <person name="Grijseels S."/>
            <person name="Prigent S."/>
            <person name="Ji B."/>
            <person name="Dainat J."/>
            <person name="Nielsen K.F."/>
            <person name="Frisvad J.C."/>
            <person name="Workman M."/>
            <person name="Nielsen J."/>
        </authorList>
    </citation>
    <scope>NUCLEOTIDE SEQUENCE [LARGE SCALE GENOMIC DNA]</scope>
    <source>
        <strain evidence="5">IBT 31811</strain>
    </source>
</reference>
<organism evidence="4 5">
    <name type="scientific">Penicillium antarcticum</name>
    <dbReference type="NCBI Taxonomy" id="416450"/>
    <lineage>
        <taxon>Eukaryota</taxon>
        <taxon>Fungi</taxon>
        <taxon>Dikarya</taxon>
        <taxon>Ascomycota</taxon>
        <taxon>Pezizomycotina</taxon>
        <taxon>Eurotiomycetes</taxon>
        <taxon>Eurotiomycetidae</taxon>
        <taxon>Eurotiales</taxon>
        <taxon>Aspergillaceae</taxon>
        <taxon>Penicillium</taxon>
    </lineage>
</organism>
<gene>
    <name evidence="4" type="ORF">PENANT_c173G08555</name>
</gene>
<dbReference type="CDD" id="cd19079">
    <property type="entry name" value="AKR_EcYajO-like"/>
    <property type="match status" value="1"/>
</dbReference>
<dbReference type="InterPro" id="IPR023210">
    <property type="entry name" value="NADP_OxRdtase_dom"/>
</dbReference>
<dbReference type="GO" id="GO:0016491">
    <property type="term" value="F:oxidoreductase activity"/>
    <property type="evidence" value="ECO:0007669"/>
    <property type="project" value="UniProtKB-KW"/>
</dbReference>
<dbReference type="PANTHER" id="PTHR43364">
    <property type="entry name" value="NADH-SPECIFIC METHYLGLYOXAL REDUCTASE-RELATED"/>
    <property type="match status" value="1"/>
</dbReference>
<dbReference type="Pfam" id="PF00248">
    <property type="entry name" value="Aldo_ket_red"/>
    <property type="match status" value="1"/>
</dbReference>
<comment type="similarity">
    <text evidence="2">Belongs to the aldo/keto reductase family. Aldo/keto reductase 2 subfamily.</text>
</comment>
<comment type="caution">
    <text evidence="4">The sequence shown here is derived from an EMBL/GenBank/DDBJ whole genome shotgun (WGS) entry which is preliminary data.</text>
</comment>
<evidence type="ECO:0000313" key="4">
    <source>
        <dbReference type="EMBL" id="OQD74699.1"/>
    </source>
</evidence>
<feature type="domain" description="NADP-dependent oxidoreductase" evidence="3">
    <location>
        <begin position="20"/>
        <end position="310"/>
    </location>
</feature>